<dbReference type="InterPro" id="IPR036412">
    <property type="entry name" value="HAD-like_sf"/>
</dbReference>
<dbReference type="PIRSF" id="PIRSF030802">
    <property type="entry name" value="UCP030802"/>
    <property type="match status" value="1"/>
</dbReference>
<dbReference type="Gene3D" id="3.40.50.1000">
    <property type="entry name" value="HAD superfamily/HAD-like"/>
    <property type="match status" value="2"/>
</dbReference>
<proteinExistence type="predicted"/>
<dbReference type="OrthoDB" id="1666512at2"/>
<dbReference type="InterPro" id="IPR024197">
    <property type="entry name" value="TPP-like"/>
</dbReference>
<protein>
    <recommendedName>
        <fullName evidence="3">HAD family hydrolase</fullName>
    </recommendedName>
</protein>
<dbReference type="Proteomes" id="UP000095765">
    <property type="component" value="Unassembled WGS sequence"/>
</dbReference>
<dbReference type="AlphaFoldDB" id="A0A174QTA2"/>
<evidence type="ECO:0000313" key="2">
    <source>
        <dbReference type="Proteomes" id="UP000095765"/>
    </source>
</evidence>
<gene>
    <name evidence="1" type="ORF">ERS852551_01876</name>
</gene>
<evidence type="ECO:0008006" key="3">
    <source>
        <dbReference type="Google" id="ProtNLM"/>
    </source>
</evidence>
<organism evidence="1 2">
    <name type="scientific">Anaerotruncus colihominis</name>
    <dbReference type="NCBI Taxonomy" id="169435"/>
    <lineage>
        <taxon>Bacteria</taxon>
        <taxon>Bacillati</taxon>
        <taxon>Bacillota</taxon>
        <taxon>Clostridia</taxon>
        <taxon>Eubacteriales</taxon>
        <taxon>Oscillospiraceae</taxon>
        <taxon>Anaerotruncus</taxon>
    </lineage>
</organism>
<name>A0A174QTA2_9FIRM</name>
<sequence>MIFSTDLDHTLIFTERHLRGSAPVTAVEQRLGEPFSYMTPGALALLRRIQKNAVCLVNTLRGYEQAMRVSFVRDASCRYLALQNGLYLYRDGALDMDWASHVARTVRALPIDLDGAVGQVLDGLAGIECLSKRYEYLAVFFVDEGRFDDTACGQLAQALAKSGWELFRERKKLYLSPLAIDKGAVLERVRTLEDGQEAIGFGDSWFDLPMLKVCRYAFAPRESALASLPCAFPIFFSERPAQAGSEEILERILITCMIPYRGDK</sequence>
<dbReference type="RefSeq" id="WP_055245128.1">
    <property type="nucleotide sequence ID" value="NZ_CZBE01000011.1"/>
</dbReference>
<evidence type="ECO:0000313" key="1">
    <source>
        <dbReference type="EMBL" id="CUP76424.1"/>
    </source>
</evidence>
<dbReference type="SUPFAM" id="SSF56784">
    <property type="entry name" value="HAD-like"/>
    <property type="match status" value="1"/>
</dbReference>
<dbReference type="InterPro" id="IPR023214">
    <property type="entry name" value="HAD_sf"/>
</dbReference>
<accession>A0A174QTA2</accession>
<dbReference type="EMBL" id="CZBE01000011">
    <property type="protein sequence ID" value="CUP76424.1"/>
    <property type="molecule type" value="Genomic_DNA"/>
</dbReference>
<reference evidence="1 2" key="1">
    <citation type="submission" date="2015-09" db="EMBL/GenBank/DDBJ databases">
        <authorList>
            <consortium name="Pathogen Informatics"/>
        </authorList>
    </citation>
    <scope>NUCLEOTIDE SEQUENCE [LARGE SCALE GENOMIC DNA]</scope>
    <source>
        <strain evidence="1 2">2789STDY5834939</strain>
    </source>
</reference>